<sequence>MKVSVSLPEEDVALLDAVASERSTGRSAVVHEAVELLREKRLAEEYAEAAREWDSSGEGRLWSAADADGISNAAW</sequence>
<dbReference type="RefSeq" id="WP_284304514.1">
    <property type="nucleotide sequence ID" value="NZ_BSUO01000001.1"/>
</dbReference>
<dbReference type="Gene3D" id="1.10.1220.10">
    <property type="entry name" value="Met repressor-like"/>
    <property type="match status" value="1"/>
</dbReference>
<reference evidence="3" key="1">
    <citation type="journal article" date="2019" name="Int. J. Syst. Evol. Microbiol.">
        <title>The Global Catalogue of Microorganisms (GCM) 10K type strain sequencing project: providing services to taxonomists for standard genome sequencing and annotation.</title>
        <authorList>
            <consortium name="The Broad Institute Genomics Platform"/>
            <consortium name="The Broad Institute Genome Sequencing Center for Infectious Disease"/>
            <person name="Wu L."/>
            <person name="Ma J."/>
        </authorList>
    </citation>
    <scope>NUCLEOTIDE SEQUENCE [LARGE SCALE GENOMIC DNA]</scope>
    <source>
        <strain evidence="3">NBRC 113072</strain>
    </source>
</reference>
<keyword evidence="3" id="KW-1185">Reference proteome</keyword>
<dbReference type="InterPro" id="IPR013321">
    <property type="entry name" value="Arc_rbn_hlx_hlx"/>
</dbReference>
<evidence type="ECO:0000313" key="3">
    <source>
        <dbReference type="Proteomes" id="UP001157126"/>
    </source>
</evidence>
<gene>
    <name evidence="2" type="ORF">GCM10025883_29280</name>
</gene>
<protein>
    <recommendedName>
        <fullName evidence="1">Ribbon-helix-helix protein CopG domain-containing protein</fullName>
    </recommendedName>
</protein>
<organism evidence="2 3">
    <name type="scientific">Mobilicoccus caccae</name>
    <dbReference type="NCBI Taxonomy" id="1859295"/>
    <lineage>
        <taxon>Bacteria</taxon>
        <taxon>Bacillati</taxon>
        <taxon>Actinomycetota</taxon>
        <taxon>Actinomycetes</taxon>
        <taxon>Micrococcales</taxon>
        <taxon>Dermatophilaceae</taxon>
        <taxon>Mobilicoccus</taxon>
    </lineage>
</organism>
<evidence type="ECO:0000313" key="2">
    <source>
        <dbReference type="EMBL" id="GMA40883.1"/>
    </source>
</evidence>
<dbReference type="InterPro" id="IPR002145">
    <property type="entry name" value="CopG"/>
</dbReference>
<dbReference type="Pfam" id="PF01402">
    <property type="entry name" value="RHH_1"/>
    <property type="match status" value="1"/>
</dbReference>
<accession>A0ABQ6ISH5</accession>
<name>A0ABQ6ISH5_9MICO</name>
<comment type="caution">
    <text evidence="2">The sequence shown here is derived from an EMBL/GenBank/DDBJ whole genome shotgun (WGS) entry which is preliminary data.</text>
</comment>
<dbReference type="SUPFAM" id="SSF47598">
    <property type="entry name" value="Ribbon-helix-helix"/>
    <property type="match status" value="1"/>
</dbReference>
<dbReference type="Proteomes" id="UP001157126">
    <property type="component" value="Unassembled WGS sequence"/>
</dbReference>
<dbReference type="EMBL" id="BSUO01000001">
    <property type="protein sequence ID" value="GMA40883.1"/>
    <property type="molecule type" value="Genomic_DNA"/>
</dbReference>
<proteinExistence type="predicted"/>
<evidence type="ECO:0000259" key="1">
    <source>
        <dbReference type="Pfam" id="PF01402"/>
    </source>
</evidence>
<dbReference type="InterPro" id="IPR010985">
    <property type="entry name" value="Ribbon_hlx_hlx"/>
</dbReference>
<feature type="domain" description="Ribbon-helix-helix protein CopG" evidence="1">
    <location>
        <begin position="2"/>
        <end position="40"/>
    </location>
</feature>